<dbReference type="PANTHER" id="PTHR21015:SF22">
    <property type="entry name" value="GLYCOSYLTRANSFERASE"/>
    <property type="match status" value="1"/>
</dbReference>
<dbReference type="CDD" id="cd03785">
    <property type="entry name" value="GT28_MurG"/>
    <property type="match status" value="1"/>
</dbReference>
<dbReference type="GO" id="GO:0050511">
    <property type="term" value="F:undecaprenyldiphospho-muramoylpentapeptide beta-N-acetylglucosaminyltransferase activity"/>
    <property type="evidence" value="ECO:0007669"/>
    <property type="project" value="UniProtKB-UniRule"/>
</dbReference>
<evidence type="ECO:0000256" key="8">
    <source>
        <dbReference type="ARBA" id="ARBA00023306"/>
    </source>
</evidence>
<evidence type="ECO:0000256" key="5">
    <source>
        <dbReference type="ARBA" id="ARBA00022960"/>
    </source>
</evidence>
<comment type="pathway">
    <text evidence="10">Cell wall biogenesis; peptidoglycan biosynthesis.</text>
</comment>
<dbReference type="SUPFAM" id="SSF53756">
    <property type="entry name" value="UDP-Glycosyltransferase/glycogen phosphorylase"/>
    <property type="match status" value="1"/>
</dbReference>
<keyword evidence="14" id="KW-1185">Reference proteome</keyword>
<evidence type="ECO:0000256" key="4">
    <source>
        <dbReference type="ARBA" id="ARBA00022679"/>
    </source>
</evidence>
<feature type="binding site" evidence="10">
    <location>
        <position position="244"/>
    </location>
    <ligand>
        <name>UDP-N-acetyl-alpha-D-glucosamine</name>
        <dbReference type="ChEBI" id="CHEBI:57705"/>
    </ligand>
</feature>
<feature type="domain" description="Glycosyl transferase family 28 C-terminal" evidence="12">
    <location>
        <begin position="184"/>
        <end position="344"/>
    </location>
</feature>
<dbReference type="KEGG" id="chiz:HQ393_14965"/>
<feature type="binding site" evidence="10">
    <location>
        <position position="125"/>
    </location>
    <ligand>
        <name>UDP-N-acetyl-alpha-D-glucosamine</name>
        <dbReference type="ChEBI" id="CHEBI:57705"/>
    </ligand>
</feature>
<feature type="binding site" evidence="10">
    <location>
        <begin position="263"/>
        <end position="268"/>
    </location>
    <ligand>
        <name>UDP-N-acetyl-alpha-D-glucosamine</name>
        <dbReference type="ChEBI" id="CHEBI:57705"/>
    </ligand>
</feature>
<gene>
    <name evidence="10 13" type="primary">murG</name>
    <name evidence="13" type="ORF">HQ393_14965</name>
</gene>
<feature type="binding site" evidence="10">
    <location>
        <position position="162"/>
    </location>
    <ligand>
        <name>UDP-N-acetyl-alpha-D-glucosamine</name>
        <dbReference type="ChEBI" id="CHEBI:57705"/>
    </ligand>
</feature>
<evidence type="ECO:0000256" key="7">
    <source>
        <dbReference type="ARBA" id="ARBA00023136"/>
    </source>
</evidence>
<dbReference type="Pfam" id="PF03033">
    <property type="entry name" value="Glyco_transf_28"/>
    <property type="match status" value="1"/>
</dbReference>
<evidence type="ECO:0000259" key="12">
    <source>
        <dbReference type="Pfam" id="PF04101"/>
    </source>
</evidence>
<accession>A0A7H9BLV8</accession>
<dbReference type="GO" id="GO:0005975">
    <property type="term" value="P:carbohydrate metabolic process"/>
    <property type="evidence" value="ECO:0007669"/>
    <property type="project" value="InterPro"/>
</dbReference>
<feature type="binding site" evidence="10">
    <location>
        <position position="190"/>
    </location>
    <ligand>
        <name>UDP-N-acetyl-alpha-D-glucosamine</name>
        <dbReference type="ChEBI" id="CHEBI:57705"/>
    </ligand>
</feature>
<dbReference type="GO" id="GO:0008360">
    <property type="term" value="P:regulation of cell shape"/>
    <property type="evidence" value="ECO:0007669"/>
    <property type="project" value="UniProtKB-KW"/>
</dbReference>
<keyword evidence="6 10" id="KW-0573">Peptidoglycan synthesis</keyword>
<dbReference type="GO" id="GO:0009252">
    <property type="term" value="P:peptidoglycan biosynthetic process"/>
    <property type="evidence" value="ECO:0007669"/>
    <property type="project" value="UniProtKB-UniRule"/>
</dbReference>
<dbReference type="Gene3D" id="3.40.50.2000">
    <property type="entry name" value="Glycogen Phosphorylase B"/>
    <property type="match status" value="2"/>
</dbReference>
<dbReference type="InterPro" id="IPR006009">
    <property type="entry name" value="GlcNAc_MurG"/>
</dbReference>
<dbReference type="InterPro" id="IPR004276">
    <property type="entry name" value="GlycoTrans_28_N"/>
</dbReference>
<protein>
    <recommendedName>
        <fullName evidence="10">UDP-N-acetylglucosamine--N-acetylmuramyl-(pentapeptide) pyrophosphoryl-undecaprenol N-acetylglucosamine transferase</fullName>
        <ecNumber evidence="10">2.4.1.227</ecNumber>
    </recommendedName>
    <alternativeName>
        <fullName evidence="10">Undecaprenyl-PP-MurNAc-pentapeptide-UDPGlcNAc GlcNAc transferase</fullName>
    </alternativeName>
</protein>
<evidence type="ECO:0000256" key="1">
    <source>
        <dbReference type="ARBA" id="ARBA00022475"/>
    </source>
</evidence>
<evidence type="ECO:0000256" key="10">
    <source>
        <dbReference type="HAMAP-Rule" id="MF_00033"/>
    </source>
</evidence>
<keyword evidence="1 10" id="KW-1003">Cell membrane</keyword>
<dbReference type="GO" id="GO:0051301">
    <property type="term" value="P:cell division"/>
    <property type="evidence" value="ECO:0007669"/>
    <property type="project" value="UniProtKB-KW"/>
</dbReference>
<evidence type="ECO:0000259" key="11">
    <source>
        <dbReference type="Pfam" id="PF03033"/>
    </source>
</evidence>
<keyword evidence="3 10" id="KW-0328">Glycosyltransferase</keyword>
<feature type="binding site" evidence="10">
    <location>
        <begin position="13"/>
        <end position="15"/>
    </location>
    <ligand>
        <name>UDP-N-acetyl-alpha-D-glucosamine</name>
        <dbReference type="ChEBI" id="CHEBI:57705"/>
    </ligand>
</feature>
<keyword evidence="4 10" id="KW-0808">Transferase</keyword>
<dbReference type="UniPathway" id="UPA00219"/>
<dbReference type="GO" id="GO:0005886">
    <property type="term" value="C:plasma membrane"/>
    <property type="evidence" value="ECO:0007669"/>
    <property type="project" value="UniProtKB-SubCell"/>
</dbReference>
<dbReference type="AlphaFoldDB" id="A0A7H9BLV8"/>
<dbReference type="Pfam" id="PF04101">
    <property type="entry name" value="Glyco_tran_28_C"/>
    <property type="match status" value="1"/>
</dbReference>
<comment type="similarity">
    <text evidence="10">Belongs to the glycosyltransferase 28 family. MurG subfamily.</text>
</comment>
<evidence type="ECO:0000313" key="13">
    <source>
        <dbReference type="EMBL" id="QLG89439.1"/>
    </source>
</evidence>
<evidence type="ECO:0000313" key="14">
    <source>
        <dbReference type="Proteomes" id="UP000509597"/>
    </source>
</evidence>
<keyword evidence="5 10" id="KW-0133">Cell shape</keyword>
<reference evidence="13 14" key="1">
    <citation type="submission" date="2020-07" db="EMBL/GenBank/DDBJ databases">
        <title>Complete genome sequence of Chitinibacter sp. 2T18.</title>
        <authorList>
            <person name="Bae J.-W."/>
            <person name="Choi J.-W."/>
        </authorList>
    </citation>
    <scope>NUCLEOTIDE SEQUENCE [LARGE SCALE GENOMIC DNA]</scope>
    <source>
        <strain evidence="13 14">2T18</strain>
    </source>
</reference>
<evidence type="ECO:0000256" key="3">
    <source>
        <dbReference type="ARBA" id="ARBA00022676"/>
    </source>
</evidence>
<dbReference type="InterPro" id="IPR007235">
    <property type="entry name" value="Glyco_trans_28_C"/>
</dbReference>
<evidence type="ECO:0000256" key="6">
    <source>
        <dbReference type="ARBA" id="ARBA00022984"/>
    </source>
</evidence>
<dbReference type="RefSeq" id="WP_179356066.1">
    <property type="nucleotide sequence ID" value="NZ_CP058627.1"/>
</dbReference>
<keyword evidence="9 10" id="KW-0961">Cell wall biogenesis/degradation</keyword>
<keyword evidence="8 10" id="KW-0131">Cell cycle</keyword>
<dbReference type="EC" id="2.4.1.227" evidence="10"/>
<dbReference type="PANTHER" id="PTHR21015">
    <property type="entry name" value="UDP-N-ACETYLGLUCOSAMINE--N-ACETYLMURAMYL-(PENTAPEPTIDE) PYROPHOSPHORYL-UNDECAPRENOL N-ACETYLGLUCOSAMINE TRANSFERASE 1"/>
    <property type="match status" value="1"/>
</dbReference>
<sequence length="355" mass="37539">MKKRTLLVMAGGTGGHIFPALAVANAVRAKGWDVVWLGAEGAMETRVVPQHGIDLVTLKITGVRGKGLLKKLSQPWVQLKALYRSVDLIFRRRPDVAIGFGGFTGFPGGLAMRLCWLPLVIHEQNSVAGLTNKALSKLASRVLFAFPSAFPGLDGCVGNPVRDELNAVPAPEQRFADRTGPLKVLVVGGSLGAQVFNEQVPKALALLAAEQRPHVIHQAGEKHIEALRANYAAAGVTAECVAFIGDMATAYAEADLVVCRAGALTVAELACVGVAAVLVPFPHAVDDHQTGNAKFLSDAQAGILLPQTEFSAEKLAKLLQATSREQCLKMAQQAKQLAKPDATEKVVAVIEELAG</sequence>
<comment type="function">
    <text evidence="10">Cell wall formation. Catalyzes the transfer of a GlcNAc subunit on undecaprenyl-pyrophosphoryl-MurNAc-pentapeptide (lipid intermediate I) to form undecaprenyl-pyrophosphoryl-MurNAc-(pentapeptide)GlcNAc (lipid intermediate II).</text>
</comment>
<comment type="catalytic activity">
    <reaction evidence="10">
        <text>di-trans,octa-cis-undecaprenyl diphospho-N-acetyl-alpha-D-muramoyl-L-alanyl-D-glutamyl-meso-2,6-diaminopimeloyl-D-alanyl-D-alanine + UDP-N-acetyl-alpha-D-glucosamine = di-trans,octa-cis-undecaprenyl diphospho-[N-acetyl-alpha-D-glucosaminyl-(1-&gt;4)]-N-acetyl-alpha-D-muramoyl-L-alanyl-D-glutamyl-meso-2,6-diaminopimeloyl-D-alanyl-D-alanine + UDP + H(+)</text>
        <dbReference type="Rhea" id="RHEA:31227"/>
        <dbReference type="ChEBI" id="CHEBI:15378"/>
        <dbReference type="ChEBI" id="CHEBI:57705"/>
        <dbReference type="ChEBI" id="CHEBI:58223"/>
        <dbReference type="ChEBI" id="CHEBI:61387"/>
        <dbReference type="ChEBI" id="CHEBI:61388"/>
        <dbReference type="EC" id="2.4.1.227"/>
    </reaction>
</comment>
<evidence type="ECO:0000256" key="9">
    <source>
        <dbReference type="ARBA" id="ARBA00023316"/>
    </source>
</evidence>
<feature type="binding site" evidence="10">
    <location>
        <position position="289"/>
    </location>
    <ligand>
        <name>UDP-N-acetyl-alpha-D-glucosamine</name>
        <dbReference type="ChEBI" id="CHEBI:57705"/>
    </ligand>
</feature>
<comment type="subcellular location">
    <subcellularLocation>
        <location evidence="10">Cell membrane</location>
        <topology evidence="10">Peripheral membrane protein</topology>
        <orientation evidence="10">Cytoplasmic side</orientation>
    </subcellularLocation>
</comment>
<proteinExistence type="inferred from homology"/>
<dbReference type="Proteomes" id="UP000509597">
    <property type="component" value="Chromosome"/>
</dbReference>
<evidence type="ECO:0000256" key="2">
    <source>
        <dbReference type="ARBA" id="ARBA00022618"/>
    </source>
</evidence>
<feature type="domain" description="Glycosyltransferase family 28 N-terminal" evidence="11">
    <location>
        <begin position="7"/>
        <end position="143"/>
    </location>
</feature>
<name>A0A7H9BLV8_9NEIS</name>
<dbReference type="NCBIfam" id="TIGR01133">
    <property type="entry name" value="murG"/>
    <property type="match status" value="1"/>
</dbReference>
<organism evidence="13 14">
    <name type="scientific">Chitinibacter bivalviorum</name>
    <dbReference type="NCBI Taxonomy" id="2739434"/>
    <lineage>
        <taxon>Bacteria</taxon>
        <taxon>Pseudomonadati</taxon>
        <taxon>Pseudomonadota</taxon>
        <taxon>Betaproteobacteria</taxon>
        <taxon>Neisseriales</taxon>
        <taxon>Chitinibacteraceae</taxon>
        <taxon>Chitinibacter</taxon>
    </lineage>
</organism>
<dbReference type="EMBL" id="CP058627">
    <property type="protein sequence ID" value="QLG89439.1"/>
    <property type="molecule type" value="Genomic_DNA"/>
</dbReference>
<keyword evidence="2 10" id="KW-0132">Cell division</keyword>
<dbReference type="HAMAP" id="MF_00033">
    <property type="entry name" value="MurG"/>
    <property type="match status" value="1"/>
</dbReference>
<dbReference type="GO" id="GO:0071555">
    <property type="term" value="P:cell wall organization"/>
    <property type="evidence" value="ECO:0007669"/>
    <property type="project" value="UniProtKB-KW"/>
</dbReference>
<keyword evidence="7 10" id="KW-0472">Membrane</keyword>